<dbReference type="Proteomes" id="UP000803884">
    <property type="component" value="Unassembled WGS sequence"/>
</dbReference>
<dbReference type="InterPro" id="IPR050509">
    <property type="entry name" value="CoA-transferase_III"/>
</dbReference>
<dbReference type="Pfam" id="PF02515">
    <property type="entry name" value="CoA_transf_3"/>
    <property type="match status" value="1"/>
</dbReference>
<feature type="region of interest" description="Disordered" evidence="2">
    <location>
        <begin position="1"/>
        <end position="25"/>
    </location>
</feature>
<accession>A0AB34KUM2</accession>
<dbReference type="Gene3D" id="3.40.50.10540">
    <property type="entry name" value="Crotonobetainyl-coa:carnitine coa-transferase, domain 1"/>
    <property type="match status" value="1"/>
</dbReference>
<evidence type="ECO:0000313" key="4">
    <source>
        <dbReference type="Proteomes" id="UP000803884"/>
    </source>
</evidence>
<comment type="similarity">
    <text evidence="1">Belongs to the CoA-transferase III family.</text>
</comment>
<name>A0AB34KUM2_9PEZI</name>
<dbReference type="GeneID" id="96004868"/>
<dbReference type="InterPro" id="IPR023606">
    <property type="entry name" value="CoA-Trfase_III_dom_1_sf"/>
</dbReference>
<dbReference type="GO" id="GO:0003824">
    <property type="term" value="F:catalytic activity"/>
    <property type="evidence" value="ECO:0007669"/>
    <property type="project" value="InterPro"/>
</dbReference>
<organism evidence="3 4">
    <name type="scientific">Cladosporium halotolerans</name>
    <dbReference type="NCBI Taxonomy" id="1052096"/>
    <lineage>
        <taxon>Eukaryota</taxon>
        <taxon>Fungi</taxon>
        <taxon>Dikarya</taxon>
        <taxon>Ascomycota</taxon>
        <taxon>Pezizomycotina</taxon>
        <taxon>Dothideomycetes</taxon>
        <taxon>Dothideomycetidae</taxon>
        <taxon>Cladosporiales</taxon>
        <taxon>Cladosporiaceae</taxon>
        <taxon>Cladosporium</taxon>
    </lineage>
</organism>
<gene>
    <name evidence="3" type="ORF">WHR41_03424</name>
</gene>
<dbReference type="PANTHER" id="PTHR48228:SF4">
    <property type="entry name" value="BLR3030 PROTEIN"/>
    <property type="match status" value="1"/>
</dbReference>
<dbReference type="InterPro" id="IPR003673">
    <property type="entry name" value="CoA-Trfase_fam_III"/>
</dbReference>
<dbReference type="SUPFAM" id="SSF89796">
    <property type="entry name" value="CoA-transferase family III (CaiB/BaiF)"/>
    <property type="match status" value="2"/>
</dbReference>
<dbReference type="EMBL" id="JAAQHG020000008">
    <property type="protein sequence ID" value="KAL1587956.1"/>
    <property type="molecule type" value="Genomic_DNA"/>
</dbReference>
<evidence type="ECO:0008006" key="5">
    <source>
        <dbReference type="Google" id="ProtNLM"/>
    </source>
</evidence>
<sequence>MSVHRHLSGREGTSGSQDNATLPDRSNYKTINSINSLWDALGLPSSALSSLSLPDADKPALPSSFKIGHLAQTSIGLSALAAALIGAARNQQSEVPKVIVPLRHAVVEFMSERFHVVDGQEYDSASRTVIGGLHEAQDGYVRIHDGFPNHRDGALRLLGLEPGVATREDVQEKVRAWSAVELEEAAVQSKVVIAALRSYEEWDAMPQARAVANVPVSVRRAGLPRLPKTLRPADRCLEGLRVVEMTRVIAAPVAGRTLAAHGADVVWVVSPSLPYLPAIDRDFSRGKRIASLDAKDSEGKKKLLELLRDADVFLQGFRPGALEGLGLGKDTLRELNPDLIVASMSAFGDRGPWAGRRGFDSIVQTCSGMNVSEAEHQRGGQAAKPMPCQALDHGGGYLLAFGIMAAVYKRATEGGAYDVDVSLAGVMKYLRSLGQYEGNSGIEVKSDGAEYIEQFMETRDSGFGELKAVRHSAAVEGFRVGWDIMPEPPKAHRVNWR</sequence>
<comment type="caution">
    <text evidence="3">The sequence shown here is derived from an EMBL/GenBank/DDBJ whole genome shotgun (WGS) entry which is preliminary data.</text>
</comment>
<evidence type="ECO:0000256" key="2">
    <source>
        <dbReference type="SAM" id="MobiDB-lite"/>
    </source>
</evidence>
<protein>
    <recommendedName>
        <fullName evidence="5">CoA-transferase family III</fullName>
    </recommendedName>
</protein>
<evidence type="ECO:0000256" key="1">
    <source>
        <dbReference type="ARBA" id="ARBA00008383"/>
    </source>
</evidence>
<dbReference type="PANTHER" id="PTHR48228">
    <property type="entry name" value="SUCCINYL-COA--D-CITRAMALATE COA-TRANSFERASE"/>
    <property type="match status" value="1"/>
</dbReference>
<reference evidence="3 4" key="1">
    <citation type="journal article" date="2020" name="Microbiol. Resour. Announc.">
        <title>Draft Genome Sequence of a Cladosporium Species Isolated from the Mesophotic Ascidian Didemnum maculosum.</title>
        <authorList>
            <person name="Gioti A."/>
            <person name="Siaperas R."/>
            <person name="Nikolaivits E."/>
            <person name="Le Goff G."/>
            <person name="Ouazzani J."/>
            <person name="Kotoulas G."/>
            <person name="Topakas E."/>
        </authorList>
    </citation>
    <scope>NUCLEOTIDE SEQUENCE [LARGE SCALE GENOMIC DNA]</scope>
    <source>
        <strain evidence="3 4">TM138-S3</strain>
    </source>
</reference>
<keyword evidence="4" id="KW-1185">Reference proteome</keyword>
<proteinExistence type="inferred from homology"/>
<dbReference type="RefSeq" id="XP_069231061.1">
    <property type="nucleotide sequence ID" value="XM_069372030.1"/>
</dbReference>
<dbReference type="AlphaFoldDB" id="A0AB34KUM2"/>
<feature type="compositionally biased region" description="Polar residues" evidence="2">
    <location>
        <begin position="11"/>
        <end position="20"/>
    </location>
</feature>
<evidence type="ECO:0000313" key="3">
    <source>
        <dbReference type="EMBL" id="KAL1587956.1"/>
    </source>
</evidence>